<sequence>MAGVRGGDVPGHHVRSDPAGHRLRLLGPARRSAHRAGHPRRTPGPAGRPAPDDDGGGRAAGGTGDTGARGAPVTGAADVRSTGPGRWFHRPAPWPDARLRLVCVPHAGAGAAAYGAWGDRLPADVELVGVRLPGRENRLREPPFHDWPSLTGAFADALDEQVRSPYVLFGHSMGAMLVYETVVRGTGRRPERVILSGCRAPAVRRALPAIHGLPDERFREELGRLAGTPREVLADPRLMAVLEPMLRADIRLAETWSHRDPPPVPVPVTTFRGADDEVAPAEAVAAWRTLAPRGIRSHRVPGGHFCLHDRAPEFFRLLARELSLC</sequence>
<evidence type="ECO:0000256" key="2">
    <source>
        <dbReference type="SAM" id="MobiDB-lite"/>
    </source>
</evidence>
<dbReference type="InterPro" id="IPR001031">
    <property type="entry name" value="Thioesterase"/>
</dbReference>
<feature type="compositionally biased region" description="Gly residues" evidence="2">
    <location>
        <begin position="57"/>
        <end position="67"/>
    </location>
</feature>
<dbReference type="Pfam" id="PF00975">
    <property type="entry name" value="Thioesterase"/>
    <property type="match status" value="1"/>
</dbReference>
<dbReference type="Gene3D" id="3.40.50.1820">
    <property type="entry name" value="alpha/beta hydrolase"/>
    <property type="match status" value="1"/>
</dbReference>
<dbReference type="Proteomes" id="UP000028058">
    <property type="component" value="Unassembled WGS sequence"/>
</dbReference>
<dbReference type="InterPro" id="IPR012223">
    <property type="entry name" value="TEII"/>
</dbReference>
<proteinExistence type="inferred from homology"/>
<dbReference type="PANTHER" id="PTHR11487">
    <property type="entry name" value="THIOESTERASE"/>
    <property type="match status" value="1"/>
</dbReference>
<feature type="compositionally biased region" description="Basic and acidic residues" evidence="2">
    <location>
        <begin position="10"/>
        <end position="20"/>
    </location>
</feature>
<dbReference type="AlphaFoldDB" id="A0A3R7ELP8"/>
<feature type="compositionally biased region" description="Basic residues" evidence="2">
    <location>
        <begin position="31"/>
        <end position="41"/>
    </location>
</feature>
<reference evidence="4 5" key="1">
    <citation type="journal article" date="2014" name="Genome Announc.">
        <title>Draft Genome Sequence of Streptomyces fradiae ATCC 19609, a Strain Highly Sensitive to Antibiotics.</title>
        <authorList>
            <person name="Bekker O.B."/>
            <person name="Klimina K.M."/>
            <person name="Vatlin A.A."/>
            <person name="Zakharevich N.V."/>
            <person name="Kasianov A.S."/>
            <person name="Danilenko V.N."/>
        </authorList>
    </citation>
    <scope>NUCLEOTIDE SEQUENCE [LARGE SCALE GENOMIC DNA]</scope>
    <source>
        <strain evidence="4 5">ATCC 19609</strain>
    </source>
</reference>
<dbReference type="GO" id="GO:0008610">
    <property type="term" value="P:lipid biosynthetic process"/>
    <property type="evidence" value="ECO:0007669"/>
    <property type="project" value="TreeGrafter"/>
</dbReference>
<dbReference type="SUPFAM" id="SSF53474">
    <property type="entry name" value="alpha/beta-Hydrolases"/>
    <property type="match status" value="1"/>
</dbReference>
<keyword evidence="5" id="KW-1185">Reference proteome</keyword>
<gene>
    <name evidence="4" type="ORF">SFRA_026900</name>
</gene>
<dbReference type="PANTHER" id="PTHR11487:SF0">
    <property type="entry name" value="S-ACYL FATTY ACID SYNTHASE THIOESTERASE, MEDIUM CHAIN"/>
    <property type="match status" value="1"/>
</dbReference>
<evidence type="ECO:0000313" key="4">
    <source>
        <dbReference type="EMBL" id="RKM92059.1"/>
    </source>
</evidence>
<dbReference type="EMBL" id="JNAD02000015">
    <property type="protein sequence ID" value="RKM92059.1"/>
    <property type="molecule type" value="Genomic_DNA"/>
</dbReference>
<feature type="domain" description="Thioesterase" evidence="3">
    <location>
        <begin position="100"/>
        <end position="319"/>
    </location>
</feature>
<organism evidence="4 5">
    <name type="scientific">Streptomyces xinghaiensis</name>
    <dbReference type="NCBI Taxonomy" id="1038928"/>
    <lineage>
        <taxon>Bacteria</taxon>
        <taxon>Bacillati</taxon>
        <taxon>Actinomycetota</taxon>
        <taxon>Actinomycetes</taxon>
        <taxon>Kitasatosporales</taxon>
        <taxon>Streptomycetaceae</taxon>
        <taxon>Streptomyces</taxon>
    </lineage>
</organism>
<comment type="caution">
    <text evidence="4">The sequence shown here is derived from an EMBL/GenBank/DDBJ whole genome shotgun (WGS) entry which is preliminary data.</text>
</comment>
<comment type="similarity">
    <text evidence="1">Belongs to the thioesterase family.</text>
</comment>
<evidence type="ECO:0000259" key="3">
    <source>
        <dbReference type="Pfam" id="PF00975"/>
    </source>
</evidence>
<accession>A0A3R7ELP8</accession>
<dbReference type="InterPro" id="IPR029058">
    <property type="entry name" value="AB_hydrolase_fold"/>
</dbReference>
<evidence type="ECO:0000313" key="5">
    <source>
        <dbReference type="Proteomes" id="UP000028058"/>
    </source>
</evidence>
<feature type="region of interest" description="Disordered" evidence="2">
    <location>
        <begin position="1"/>
        <end position="89"/>
    </location>
</feature>
<name>A0A3R7ELP8_9ACTN</name>
<protein>
    <submittedName>
        <fullName evidence="4">Thioesterase</fullName>
    </submittedName>
</protein>
<evidence type="ECO:0000256" key="1">
    <source>
        <dbReference type="ARBA" id="ARBA00007169"/>
    </source>
</evidence>